<dbReference type="InParanoid" id="A0A136JFJ2"/>
<protein>
    <submittedName>
        <fullName evidence="1">Uncharacterized protein</fullName>
    </submittedName>
</protein>
<dbReference type="Proteomes" id="UP000070501">
    <property type="component" value="Unassembled WGS sequence"/>
</dbReference>
<reference evidence="2" key="1">
    <citation type="submission" date="2016-02" db="EMBL/GenBank/DDBJ databases">
        <title>Draft genome sequence of Microdochium bolleyi, a fungal endophyte of beachgrass.</title>
        <authorList>
            <consortium name="DOE Joint Genome Institute"/>
            <person name="David A.S."/>
            <person name="May G."/>
            <person name="Haridas S."/>
            <person name="Lim J."/>
            <person name="Wang M."/>
            <person name="Labutti K."/>
            <person name="Lipzen A."/>
            <person name="Barry K."/>
            <person name="Grigoriev I.V."/>
        </authorList>
    </citation>
    <scope>NUCLEOTIDE SEQUENCE [LARGE SCALE GENOMIC DNA]</scope>
    <source>
        <strain evidence="2">J235TASD1</strain>
    </source>
</reference>
<dbReference type="EMBL" id="KQ964246">
    <property type="protein sequence ID" value="KXJ95909.1"/>
    <property type="molecule type" value="Genomic_DNA"/>
</dbReference>
<name>A0A136JFJ2_9PEZI</name>
<sequence>MSVSKFLGKYLGKWLLACLPLPCLSLCSGSALVTVALSHALHCYVHWARGCREHTFLCSAVAMPCARE</sequence>
<keyword evidence="2" id="KW-1185">Reference proteome</keyword>
<organism evidence="1 2">
    <name type="scientific">Microdochium bolleyi</name>
    <dbReference type="NCBI Taxonomy" id="196109"/>
    <lineage>
        <taxon>Eukaryota</taxon>
        <taxon>Fungi</taxon>
        <taxon>Dikarya</taxon>
        <taxon>Ascomycota</taxon>
        <taxon>Pezizomycotina</taxon>
        <taxon>Sordariomycetes</taxon>
        <taxon>Xylariomycetidae</taxon>
        <taxon>Xylariales</taxon>
        <taxon>Microdochiaceae</taxon>
        <taxon>Microdochium</taxon>
    </lineage>
</organism>
<accession>A0A136JFJ2</accession>
<gene>
    <name evidence="1" type="ORF">Micbo1qcDRAFT_158022</name>
</gene>
<feature type="non-terminal residue" evidence="1">
    <location>
        <position position="68"/>
    </location>
</feature>
<evidence type="ECO:0000313" key="1">
    <source>
        <dbReference type="EMBL" id="KXJ95909.1"/>
    </source>
</evidence>
<dbReference type="AlphaFoldDB" id="A0A136JFJ2"/>
<proteinExistence type="predicted"/>
<evidence type="ECO:0000313" key="2">
    <source>
        <dbReference type="Proteomes" id="UP000070501"/>
    </source>
</evidence>